<name>A0A413RZV4_9FIRM</name>
<feature type="region of interest" description="Disordered" evidence="1">
    <location>
        <begin position="93"/>
        <end position="117"/>
    </location>
</feature>
<sequence length="117" mass="12471">MANMGTTGTINITKDMMDKAITAIDTYQATITNLNTELLAEIDGIIPSSFSGSAATGFKTFYTKNIEPNTGENLTKMLKSLKTICETVKKQIPGDTEGVDDKLGTGNTNAGKSEDNK</sequence>
<dbReference type="EMBL" id="QSFO01000007">
    <property type="protein sequence ID" value="RHA54410.1"/>
    <property type="molecule type" value="Genomic_DNA"/>
</dbReference>
<organism evidence="2 3">
    <name type="scientific">Eubacterium ventriosum</name>
    <dbReference type="NCBI Taxonomy" id="39496"/>
    <lineage>
        <taxon>Bacteria</taxon>
        <taxon>Bacillati</taxon>
        <taxon>Bacillota</taxon>
        <taxon>Clostridia</taxon>
        <taxon>Eubacteriales</taxon>
        <taxon>Eubacteriaceae</taxon>
        <taxon>Eubacterium</taxon>
    </lineage>
</organism>
<accession>A0A413RZV4</accession>
<evidence type="ECO:0000256" key="1">
    <source>
        <dbReference type="SAM" id="MobiDB-lite"/>
    </source>
</evidence>
<protein>
    <recommendedName>
        <fullName evidence="4">WXG100 family type VII secretion target</fullName>
    </recommendedName>
</protein>
<gene>
    <name evidence="2" type="ORF">DW929_06905</name>
</gene>
<evidence type="ECO:0000313" key="3">
    <source>
        <dbReference type="Proteomes" id="UP000284598"/>
    </source>
</evidence>
<comment type="caution">
    <text evidence="2">The sequence shown here is derived from an EMBL/GenBank/DDBJ whole genome shotgun (WGS) entry which is preliminary data.</text>
</comment>
<proteinExistence type="predicted"/>
<dbReference type="Proteomes" id="UP000284598">
    <property type="component" value="Unassembled WGS sequence"/>
</dbReference>
<evidence type="ECO:0000313" key="2">
    <source>
        <dbReference type="EMBL" id="RHA54410.1"/>
    </source>
</evidence>
<dbReference type="AlphaFoldDB" id="A0A413RZV4"/>
<evidence type="ECO:0008006" key="4">
    <source>
        <dbReference type="Google" id="ProtNLM"/>
    </source>
</evidence>
<dbReference type="RefSeq" id="WP_118025282.1">
    <property type="nucleotide sequence ID" value="NZ_JBGKIA010000002.1"/>
</dbReference>
<reference evidence="2 3" key="1">
    <citation type="submission" date="2018-08" db="EMBL/GenBank/DDBJ databases">
        <title>A genome reference for cultivated species of the human gut microbiota.</title>
        <authorList>
            <person name="Zou Y."/>
            <person name="Xue W."/>
            <person name="Luo G."/>
        </authorList>
    </citation>
    <scope>NUCLEOTIDE SEQUENCE [LARGE SCALE GENOMIC DNA]</scope>
    <source>
        <strain evidence="2 3">AM43-2</strain>
    </source>
</reference>